<keyword evidence="4" id="KW-1185">Reference proteome</keyword>
<dbReference type="Pfam" id="PF00561">
    <property type="entry name" value="Abhydrolase_1"/>
    <property type="match status" value="1"/>
</dbReference>
<dbReference type="InterPro" id="IPR000073">
    <property type="entry name" value="AB_hydrolase_1"/>
</dbReference>
<dbReference type="Gene3D" id="3.40.50.1820">
    <property type="entry name" value="alpha/beta hydrolase"/>
    <property type="match status" value="1"/>
</dbReference>
<dbReference type="RefSeq" id="WP_343907191.1">
    <property type="nucleotide sequence ID" value="NZ_BAAAJE010000006.1"/>
</dbReference>
<name>A0ABN1UEF1_9ACTN</name>
<dbReference type="GO" id="GO:0016787">
    <property type="term" value="F:hydrolase activity"/>
    <property type="evidence" value="ECO:0007669"/>
    <property type="project" value="UniProtKB-KW"/>
</dbReference>
<dbReference type="EMBL" id="BAAAJE010000006">
    <property type="protein sequence ID" value="GAA1138910.1"/>
    <property type="molecule type" value="Genomic_DNA"/>
</dbReference>
<evidence type="ECO:0000256" key="1">
    <source>
        <dbReference type="ARBA" id="ARBA00022801"/>
    </source>
</evidence>
<reference evidence="3 4" key="1">
    <citation type="journal article" date="2019" name="Int. J. Syst. Evol. Microbiol.">
        <title>The Global Catalogue of Microorganisms (GCM) 10K type strain sequencing project: providing services to taxonomists for standard genome sequencing and annotation.</title>
        <authorList>
            <consortium name="The Broad Institute Genomics Platform"/>
            <consortium name="The Broad Institute Genome Sequencing Center for Infectious Disease"/>
            <person name="Wu L."/>
            <person name="Ma J."/>
        </authorList>
    </citation>
    <scope>NUCLEOTIDE SEQUENCE [LARGE SCALE GENOMIC DNA]</scope>
    <source>
        <strain evidence="3 4">JCM 11813</strain>
    </source>
</reference>
<dbReference type="InterPro" id="IPR029058">
    <property type="entry name" value="AB_hydrolase_fold"/>
</dbReference>
<protein>
    <submittedName>
        <fullName evidence="3">Alpha/beta hydrolase</fullName>
    </submittedName>
</protein>
<evidence type="ECO:0000313" key="3">
    <source>
        <dbReference type="EMBL" id="GAA1138910.1"/>
    </source>
</evidence>
<evidence type="ECO:0000313" key="4">
    <source>
        <dbReference type="Proteomes" id="UP001499979"/>
    </source>
</evidence>
<dbReference type="PRINTS" id="PR00111">
    <property type="entry name" value="ABHYDROLASE"/>
</dbReference>
<sequence>MPYARTDDGIDLYYEEAGSGTTLIFVHEFAGDHRSWEPQMRHFSRWYRCLVFAARGFPPSAVPAAPDAYGQARAADDIIAVLDAAGVDRAYVVGNSMGGFAALHCALRHPDRTLGAVVAGCGYGWHPDLNAKFRSESEKIADAFEREGSQSVSQWYGVGPARVQYQNKDPRGHAEHVRVLAEHDAVGAALTMRQVQVRRPMLFDLADELAACRPPVLVVAGDEDNGVLEAGLMLKRTIPRAGLAILPRTGHVSNIEEPAQFNGLLELFITGVQNDAWGPRDPRSLSASMTGARSD</sequence>
<proteinExistence type="predicted"/>
<keyword evidence="1 3" id="KW-0378">Hydrolase</keyword>
<dbReference type="PANTHER" id="PTHR43798:SF31">
    <property type="entry name" value="AB HYDROLASE SUPERFAMILY PROTEIN YCLE"/>
    <property type="match status" value="1"/>
</dbReference>
<dbReference type="SUPFAM" id="SSF53474">
    <property type="entry name" value="alpha/beta-Hydrolases"/>
    <property type="match status" value="1"/>
</dbReference>
<organism evidence="3 4">
    <name type="scientific">Nocardioides aquiterrae</name>
    <dbReference type="NCBI Taxonomy" id="203799"/>
    <lineage>
        <taxon>Bacteria</taxon>
        <taxon>Bacillati</taxon>
        <taxon>Actinomycetota</taxon>
        <taxon>Actinomycetes</taxon>
        <taxon>Propionibacteriales</taxon>
        <taxon>Nocardioidaceae</taxon>
        <taxon>Nocardioides</taxon>
    </lineage>
</organism>
<dbReference type="InterPro" id="IPR050266">
    <property type="entry name" value="AB_hydrolase_sf"/>
</dbReference>
<dbReference type="Proteomes" id="UP001499979">
    <property type="component" value="Unassembled WGS sequence"/>
</dbReference>
<feature type="domain" description="AB hydrolase-1" evidence="2">
    <location>
        <begin position="22"/>
        <end position="258"/>
    </location>
</feature>
<accession>A0ABN1UEF1</accession>
<gene>
    <name evidence="3" type="ORF">GCM10009606_18290</name>
</gene>
<evidence type="ECO:0000259" key="2">
    <source>
        <dbReference type="Pfam" id="PF00561"/>
    </source>
</evidence>
<comment type="caution">
    <text evidence="3">The sequence shown here is derived from an EMBL/GenBank/DDBJ whole genome shotgun (WGS) entry which is preliminary data.</text>
</comment>
<dbReference type="PANTHER" id="PTHR43798">
    <property type="entry name" value="MONOACYLGLYCEROL LIPASE"/>
    <property type="match status" value="1"/>
</dbReference>